<evidence type="ECO:0000313" key="2">
    <source>
        <dbReference type="Proteomes" id="UP000219338"/>
    </source>
</evidence>
<protein>
    <submittedName>
        <fullName evidence="1">Uncharacterized protein</fullName>
    </submittedName>
</protein>
<proteinExistence type="predicted"/>
<evidence type="ECO:0000313" key="1">
    <source>
        <dbReference type="EMBL" id="SJK98817.1"/>
    </source>
</evidence>
<keyword evidence="2" id="KW-1185">Reference proteome</keyword>
<accession>A0A284QQT5</accession>
<dbReference type="AlphaFoldDB" id="A0A284QQT5"/>
<sequence>MKSGFLCSDCGKHLFHSIFRALFLTLKERSNEMSQHFEASFFRSENVSGPAVFCGRVISATAKVVSHTYVPLIYRLGKYGLAVVFTVRSKLAYSLKIWIVFLFEVAIDPSCR</sequence>
<name>A0A284QQT5_ARMOS</name>
<dbReference type="EMBL" id="FUEG01000001">
    <property type="protein sequence ID" value="SJK98817.1"/>
    <property type="molecule type" value="Genomic_DNA"/>
</dbReference>
<gene>
    <name evidence="1" type="ORF">ARMOST_02086</name>
</gene>
<reference evidence="2" key="1">
    <citation type="journal article" date="2017" name="Nat. Ecol. Evol.">
        <title>Genome expansion and lineage-specific genetic innovations in the forest pathogenic fungi Armillaria.</title>
        <authorList>
            <person name="Sipos G."/>
            <person name="Prasanna A.N."/>
            <person name="Walter M.C."/>
            <person name="O'Connor E."/>
            <person name="Balint B."/>
            <person name="Krizsan K."/>
            <person name="Kiss B."/>
            <person name="Hess J."/>
            <person name="Varga T."/>
            <person name="Slot J."/>
            <person name="Riley R."/>
            <person name="Boka B."/>
            <person name="Rigling D."/>
            <person name="Barry K."/>
            <person name="Lee J."/>
            <person name="Mihaltcheva S."/>
            <person name="LaButti K."/>
            <person name="Lipzen A."/>
            <person name="Waldron R."/>
            <person name="Moloney N.M."/>
            <person name="Sperisen C."/>
            <person name="Kredics L."/>
            <person name="Vagvoelgyi C."/>
            <person name="Patrignani A."/>
            <person name="Fitzpatrick D."/>
            <person name="Nagy I."/>
            <person name="Doyle S."/>
            <person name="Anderson J.B."/>
            <person name="Grigoriev I.V."/>
            <person name="Gueldener U."/>
            <person name="Muensterkoetter M."/>
            <person name="Nagy L.G."/>
        </authorList>
    </citation>
    <scope>NUCLEOTIDE SEQUENCE [LARGE SCALE GENOMIC DNA]</scope>
    <source>
        <strain evidence="2">C18/9</strain>
    </source>
</reference>
<organism evidence="1 2">
    <name type="scientific">Armillaria ostoyae</name>
    <name type="common">Armillaria root rot fungus</name>
    <dbReference type="NCBI Taxonomy" id="47428"/>
    <lineage>
        <taxon>Eukaryota</taxon>
        <taxon>Fungi</taxon>
        <taxon>Dikarya</taxon>
        <taxon>Basidiomycota</taxon>
        <taxon>Agaricomycotina</taxon>
        <taxon>Agaricomycetes</taxon>
        <taxon>Agaricomycetidae</taxon>
        <taxon>Agaricales</taxon>
        <taxon>Marasmiineae</taxon>
        <taxon>Physalacriaceae</taxon>
        <taxon>Armillaria</taxon>
    </lineage>
</organism>
<dbReference type="Proteomes" id="UP000219338">
    <property type="component" value="Unassembled WGS sequence"/>
</dbReference>